<evidence type="ECO:0000259" key="4">
    <source>
        <dbReference type="SMART" id="SM00533"/>
    </source>
</evidence>
<evidence type="ECO:0000313" key="7">
    <source>
        <dbReference type="Proteomes" id="UP001202674"/>
    </source>
</evidence>
<evidence type="ECO:0000313" key="6">
    <source>
        <dbReference type="EMBL" id="MCL9814230.1"/>
    </source>
</evidence>
<dbReference type="InterPro" id="IPR045076">
    <property type="entry name" value="MutS"/>
</dbReference>
<dbReference type="GO" id="GO:0140664">
    <property type="term" value="F:ATP-dependent DNA damage sensor activity"/>
    <property type="evidence" value="ECO:0007669"/>
    <property type="project" value="InterPro"/>
</dbReference>
<dbReference type="InterPro" id="IPR000432">
    <property type="entry name" value="DNA_mismatch_repair_MutS_C"/>
</dbReference>
<dbReference type="AlphaFoldDB" id="A0AAE3FSD2"/>
<evidence type="ECO:0000259" key="5">
    <source>
        <dbReference type="SMART" id="SM00534"/>
    </source>
</evidence>
<dbReference type="Proteomes" id="UP001202674">
    <property type="component" value="Unassembled WGS sequence"/>
</dbReference>
<feature type="domain" description="DNA mismatch repair proteins mutS family" evidence="5">
    <location>
        <begin position="401"/>
        <end position="577"/>
    </location>
</feature>
<dbReference type="Gene3D" id="3.40.50.300">
    <property type="entry name" value="P-loop containing nucleotide triphosphate hydrolases"/>
    <property type="match status" value="1"/>
</dbReference>
<dbReference type="GO" id="GO:0005524">
    <property type="term" value="F:ATP binding"/>
    <property type="evidence" value="ECO:0007669"/>
    <property type="project" value="UniProtKB-KW"/>
</dbReference>
<dbReference type="EMBL" id="JAKRVY010000006">
    <property type="protein sequence ID" value="MCL9814230.1"/>
    <property type="molecule type" value="Genomic_DNA"/>
</dbReference>
<dbReference type="InterPro" id="IPR027417">
    <property type="entry name" value="P-loop_NTPase"/>
</dbReference>
<keyword evidence="7" id="KW-1185">Reference proteome</keyword>
<evidence type="ECO:0000256" key="1">
    <source>
        <dbReference type="ARBA" id="ARBA00022741"/>
    </source>
</evidence>
<keyword evidence="2" id="KW-0067">ATP-binding</keyword>
<reference evidence="6 7" key="1">
    <citation type="journal article" date="2022" name="Syst. Appl. Microbiol.">
        <title>Natronocalculus amylovorans gen. nov., sp. nov., and Natranaeroarchaeum aerophilus sp. nov., dominant culturable amylolytic natronoarchaea from hypersaline soda lakes in southwestern Siberia.</title>
        <authorList>
            <person name="Sorokin D.Y."/>
            <person name="Elcheninov A.G."/>
            <person name="Khizhniak T.V."/>
            <person name="Koenen M."/>
            <person name="Bale N.J."/>
            <person name="Damste J.S.S."/>
            <person name="Kublanov I.V."/>
        </authorList>
    </citation>
    <scope>NUCLEOTIDE SEQUENCE [LARGE SCALE GENOMIC DNA]</scope>
    <source>
        <strain evidence="6 7">AArc-St1-1</strain>
    </source>
</reference>
<dbReference type="SMART" id="SM00533">
    <property type="entry name" value="MUTSd"/>
    <property type="match status" value="1"/>
</dbReference>
<dbReference type="PANTHER" id="PTHR11361">
    <property type="entry name" value="DNA MISMATCH REPAIR PROTEIN MUTS FAMILY MEMBER"/>
    <property type="match status" value="1"/>
</dbReference>
<name>A0AAE3FSD2_9EURY</name>
<dbReference type="InterPro" id="IPR007696">
    <property type="entry name" value="DNA_mismatch_repair_MutS_core"/>
</dbReference>
<dbReference type="SMART" id="SM00534">
    <property type="entry name" value="MUTSac"/>
    <property type="match status" value="1"/>
</dbReference>
<dbReference type="PANTHER" id="PTHR11361:SF125">
    <property type="entry name" value="DNA-BINDING PROTEIN MUTS2"/>
    <property type="match status" value="1"/>
</dbReference>
<evidence type="ECO:0000256" key="2">
    <source>
        <dbReference type="ARBA" id="ARBA00022840"/>
    </source>
</evidence>
<keyword evidence="3" id="KW-0238">DNA-binding</keyword>
<dbReference type="SUPFAM" id="SSF52540">
    <property type="entry name" value="P-loop containing nucleoside triphosphate hydrolases"/>
    <property type="match status" value="1"/>
</dbReference>
<proteinExistence type="predicted"/>
<dbReference type="RefSeq" id="WP_250597129.1">
    <property type="nucleotide sequence ID" value="NZ_JAKRVY010000006.1"/>
</dbReference>
<dbReference type="GO" id="GO:0030983">
    <property type="term" value="F:mismatched DNA binding"/>
    <property type="evidence" value="ECO:0007669"/>
    <property type="project" value="InterPro"/>
</dbReference>
<evidence type="ECO:0000256" key="3">
    <source>
        <dbReference type="ARBA" id="ARBA00023125"/>
    </source>
</evidence>
<comment type="caution">
    <text evidence="6">The sequence shown here is derived from an EMBL/GenBank/DDBJ whole genome shotgun (WGS) entry which is preliminary data.</text>
</comment>
<feature type="domain" description="DNA mismatch repair protein MutS core" evidence="4">
    <location>
        <begin position="71"/>
        <end position="366"/>
    </location>
</feature>
<sequence>MQLEEYWGVGPKTREALTDSIGVEDAVRAIENGDVRALTEAGLSRGRATRILRRANGGEGMDVLATGDARDVYKELLDLIQTHAVTRGAADRIRVLTPLLDTDEMTARLDTVLATRDAWTALDEADRERVLDAFAAYDEAQEGERAAVDAALALIDAGVVAASEQATAGDGEDVFAPLGNLDRDALADASAALAGLDGSTVVEGVDEELDSLRDSLAVVERLDANALDVIEALREDGVGGTEEFQTAFVEHVRSEADVTIDRVRDAMPGDAIDATDFVGTTLRELSTDLRSAVSERRELVASDLRGDVAAAREDVDAAVETVDDIAFYLSLARFALAHEMCRPEYITADRETVGVVDALNLSLAAEDESVQPITYAIGEHTLAEYDDVPPRADDRTPPAEHRVAVVTGANSGGKTTLLETLCQVVLLAQMGLPVPASRAQVSTFDSIVFHRRHASFNAGVLESTLRNIVPPVSTNERTLMLVDEFEAITEPGSAADLLHGLVRLTVDRGALGAFVTHLADDLEPLPTAARTDGIFAEGLSPELELEVDYQPRFGTVGRSTPEFIVSRLVANADDRSERAGFETLAEAVGHDVVQRTLADARWKE</sequence>
<keyword evidence="1" id="KW-0547">Nucleotide-binding</keyword>
<dbReference type="GO" id="GO:0006298">
    <property type="term" value="P:mismatch repair"/>
    <property type="evidence" value="ECO:0007669"/>
    <property type="project" value="InterPro"/>
</dbReference>
<organism evidence="6 7">
    <name type="scientific">Natranaeroarchaeum aerophilus</name>
    <dbReference type="NCBI Taxonomy" id="2917711"/>
    <lineage>
        <taxon>Archaea</taxon>
        <taxon>Methanobacteriati</taxon>
        <taxon>Methanobacteriota</taxon>
        <taxon>Stenosarchaea group</taxon>
        <taxon>Halobacteria</taxon>
        <taxon>Halobacteriales</taxon>
        <taxon>Natronoarchaeaceae</taxon>
        <taxon>Natranaeroarchaeum</taxon>
    </lineage>
</organism>
<dbReference type="Pfam" id="PF00488">
    <property type="entry name" value="MutS_V"/>
    <property type="match status" value="1"/>
</dbReference>
<gene>
    <name evidence="6" type="ORF">AArcSt11_11255</name>
</gene>
<accession>A0AAE3FSD2</accession>
<protein>
    <submittedName>
        <fullName evidence="6">DNA mismatch repair protein</fullName>
    </submittedName>
</protein>